<dbReference type="InterPro" id="IPR035979">
    <property type="entry name" value="RBD_domain_sf"/>
</dbReference>
<comment type="caution">
    <text evidence="1">The sequence shown here is derived from an EMBL/GenBank/DDBJ whole genome shotgun (WGS) entry which is preliminary data.</text>
</comment>
<sequence length="128" mass="14326">MFCSGSKACRQDWPESADSVTIKNIPGRVRAQKVLSAVRALGFTEDDLVYLHLPVKQGRTFFNLGYCFIGFCSVALARQFWEKSSNFAFPGRTSLKVPHVEAATRSVSRSRSSSMSGEVLWFRREPTA</sequence>
<dbReference type="AlphaFoldDB" id="A0A812QE75"/>
<dbReference type="OrthoDB" id="433404at2759"/>
<accession>A0A812QE75</accession>
<reference evidence="1" key="1">
    <citation type="submission" date="2021-02" db="EMBL/GenBank/DDBJ databases">
        <authorList>
            <person name="Dougan E. K."/>
            <person name="Rhodes N."/>
            <person name="Thang M."/>
            <person name="Chan C."/>
        </authorList>
    </citation>
    <scope>NUCLEOTIDE SEQUENCE</scope>
</reference>
<name>A0A812QE75_9DINO</name>
<evidence type="ECO:0000313" key="1">
    <source>
        <dbReference type="EMBL" id="CAE7390045.1"/>
    </source>
</evidence>
<organism evidence="1 2">
    <name type="scientific">Symbiodinium natans</name>
    <dbReference type="NCBI Taxonomy" id="878477"/>
    <lineage>
        <taxon>Eukaryota</taxon>
        <taxon>Sar</taxon>
        <taxon>Alveolata</taxon>
        <taxon>Dinophyceae</taxon>
        <taxon>Suessiales</taxon>
        <taxon>Symbiodiniaceae</taxon>
        <taxon>Symbiodinium</taxon>
    </lineage>
</organism>
<dbReference type="Proteomes" id="UP000604046">
    <property type="component" value="Unassembled WGS sequence"/>
</dbReference>
<dbReference type="EMBL" id="CAJNDS010002244">
    <property type="protein sequence ID" value="CAE7390045.1"/>
    <property type="molecule type" value="Genomic_DNA"/>
</dbReference>
<protein>
    <recommendedName>
        <fullName evidence="3">Mei2-like C-terminal RNA recognition motif domain-containing protein</fullName>
    </recommendedName>
</protein>
<proteinExistence type="predicted"/>
<evidence type="ECO:0008006" key="3">
    <source>
        <dbReference type="Google" id="ProtNLM"/>
    </source>
</evidence>
<evidence type="ECO:0000313" key="2">
    <source>
        <dbReference type="Proteomes" id="UP000604046"/>
    </source>
</evidence>
<dbReference type="GO" id="GO:0003676">
    <property type="term" value="F:nucleic acid binding"/>
    <property type="evidence" value="ECO:0007669"/>
    <property type="project" value="InterPro"/>
</dbReference>
<gene>
    <name evidence="1" type="ORF">SNAT2548_LOCUS21260</name>
</gene>
<keyword evidence="2" id="KW-1185">Reference proteome</keyword>
<dbReference type="SUPFAM" id="SSF54928">
    <property type="entry name" value="RNA-binding domain, RBD"/>
    <property type="match status" value="1"/>
</dbReference>